<evidence type="ECO:0000313" key="2">
    <source>
        <dbReference type="EMBL" id="CAB4151845.1"/>
    </source>
</evidence>
<gene>
    <name evidence="2" type="ORF">UFOVP601_38</name>
</gene>
<name>A0A6J5MX17_9CAUD</name>
<reference evidence="2" key="1">
    <citation type="submission" date="2020-04" db="EMBL/GenBank/DDBJ databases">
        <authorList>
            <person name="Chiriac C."/>
            <person name="Salcher M."/>
            <person name="Ghai R."/>
            <person name="Kavagutti S V."/>
        </authorList>
    </citation>
    <scope>NUCLEOTIDE SEQUENCE</scope>
</reference>
<sequence>MKAPEFLEQAAKHMEDRAATYDTPEGERSMAATVEAFNAIARCDLSEADGWMFMALLKMVRLSQRIKYHADSAEDLVAYAALMGEAKSQQSEKLFT</sequence>
<dbReference type="Pfam" id="PF19905">
    <property type="entry name" value="DUF6378"/>
    <property type="match status" value="1"/>
</dbReference>
<protein>
    <recommendedName>
        <fullName evidence="1">DUF6378 domain-containing protein</fullName>
    </recommendedName>
</protein>
<accession>A0A6J5MX17</accession>
<proteinExistence type="predicted"/>
<dbReference type="EMBL" id="LR796569">
    <property type="protein sequence ID" value="CAB4151845.1"/>
    <property type="molecule type" value="Genomic_DNA"/>
</dbReference>
<feature type="domain" description="DUF6378" evidence="1">
    <location>
        <begin position="6"/>
        <end position="86"/>
    </location>
</feature>
<dbReference type="InterPro" id="IPR045958">
    <property type="entry name" value="DUF6378"/>
</dbReference>
<organism evidence="2">
    <name type="scientific">uncultured Caudovirales phage</name>
    <dbReference type="NCBI Taxonomy" id="2100421"/>
    <lineage>
        <taxon>Viruses</taxon>
        <taxon>Duplodnaviria</taxon>
        <taxon>Heunggongvirae</taxon>
        <taxon>Uroviricota</taxon>
        <taxon>Caudoviricetes</taxon>
        <taxon>Peduoviridae</taxon>
        <taxon>Maltschvirus</taxon>
        <taxon>Maltschvirus maltsch</taxon>
    </lineage>
</organism>
<evidence type="ECO:0000259" key="1">
    <source>
        <dbReference type="Pfam" id="PF19905"/>
    </source>
</evidence>